<comment type="caution">
    <text evidence="2">The sequence shown here is derived from an EMBL/GenBank/DDBJ whole genome shotgun (WGS) entry which is preliminary data.</text>
</comment>
<sequence>MAPTWASNEKRPLIEPTSLFSAVEGQTSSSRAASPAPATNPFQAPDFGEDETFPLDDLTEQPAPSGRPAHRRAA</sequence>
<dbReference type="AlphaFoldDB" id="A0A6G3XWU3"/>
<evidence type="ECO:0000256" key="1">
    <source>
        <dbReference type="SAM" id="MobiDB-lite"/>
    </source>
</evidence>
<evidence type="ECO:0000313" key="2">
    <source>
        <dbReference type="EMBL" id="NEE22114.1"/>
    </source>
</evidence>
<feature type="region of interest" description="Disordered" evidence="1">
    <location>
        <begin position="1"/>
        <end position="74"/>
    </location>
</feature>
<gene>
    <name evidence="2" type="ORF">G3M58_88610</name>
</gene>
<protein>
    <submittedName>
        <fullName evidence="2">Uncharacterized protein</fullName>
    </submittedName>
</protein>
<reference evidence="2" key="1">
    <citation type="submission" date="2020-01" db="EMBL/GenBank/DDBJ databases">
        <title>Insect and environment-associated Actinomycetes.</title>
        <authorList>
            <person name="Currrie C."/>
            <person name="Chevrette M."/>
            <person name="Carlson C."/>
            <person name="Stubbendieck R."/>
            <person name="Wendt-Pienkowski E."/>
        </authorList>
    </citation>
    <scope>NUCLEOTIDE SEQUENCE</scope>
    <source>
        <strain evidence="2">SID7499</strain>
    </source>
</reference>
<organism evidence="2">
    <name type="scientific">Streptomyces sp. SID7499</name>
    <dbReference type="NCBI Taxonomy" id="2706086"/>
    <lineage>
        <taxon>Bacteria</taxon>
        <taxon>Bacillati</taxon>
        <taxon>Actinomycetota</taxon>
        <taxon>Actinomycetes</taxon>
        <taxon>Kitasatosporales</taxon>
        <taxon>Streptomycetaceae</taxon>
        <taxon>Streptomyces</taxon>
    </lineage>
</organism>
<feature type="compositionally biased region" description="Polar residues" evidence="1">
    <location>
        <begin position="18"/>
        <end position="27"/>
    </location>
</feature>
<feature type="compositionally biased region" description="Acidic residues" evidence="1">
    <location>
        <begin position="47"/>
        <end position="59"/>
    </location>
</feature>
<dbReference type="EMBL" id="JAAGMN010009540">
    <property type="protein sequence ID" value="NEE22114.1"/>
    <property type="molecule type" value="Genomic_DNA"/>
</dbReference>
<feature type="compositionally biased region" description="Low complexity" evidence="1">
    <location>
        <begin position="28"/>
        <end position="37"/>
    </location>
</feature>
<accession>A0A6G3XWU3</accession>
<name>A0A6G3XWU3_9ACTN</name>
<proteinExistence type="predicted"/>